<protein>
    <submittedName>
        <fullName evidence="3">Acetylesterase</fullName>
    </submittedName>
</protein>
<keyword evidence="4" id="KW-1185">Reference proteome</keyword>
<dbReference type="InterPro" id="IPR029058">
    <property type="entry name" value="AB_hydrolase_fold"/>
</dbReference>
<dbReference type="SUPFAM" id="SSF53474">
    <property type="entry name" value="alpha/beta-Hydrolases"/>
    <property type="match status" value="1"/>
</dbReference>
<dbReference type="InterPro" id="IPR050300">
    <property type="entry name" value="GDXG_lipolytic_enzyme"/>
</dbReference>
<reference evidence="3" key="1">
    <citation type="journal article" date="2014" name="Int. J. Syst. Evol. Microbiol.">
        <title>Complete genome sequence of Corynebacterium casei LMG S-19264T (=DSM 44701T), isolated from a smear-ripened cheese.</title>
        <authorList>
            <consortium name="US DOE Joint Genome Institute (JGI-PGF)"/>
            <person name="Walter F."/>
            <person name="Albersmeier A."/>
            <person name="Kalinowski J."/>
            <person name="Ruckert C."/>
        </authorList>
    </citation>
    <scope>NUCLEOTIDE SEQUENCE</scope>
    <source>
        <strain evidence="3">CGMCC 4.7306</strain>
    </source>
</reference>
<reference evidence="3" key="2">
    <citation type="submission" date="2020-09" db="EMBL/GenBank/DDBJ databases">
        <authorList>
            <person name="Sun Q."/>
            <person name="Zhou Y."/>
        </authorList>
    </citation>
    <scope>NUCLEOTIDE SEQUENCE</scope>
    <source>
        <strain evidence="3">CGMCC 4.7306</strain>
    </source>
</reference>
<dbReference type="PANTHER" id="PTHR48081:SF6">
    <property type="entry name" value="PEPTIDASE S9 PROLYL OLIGOPEPTIDASE CATALYTIC DOMAIN-CONTAINING PROTEIN"/>
    <property type="match status" value="1"/>
</dbReference>
<dbReference type="GO" id="GO:0016787">
    <property type="term" value="F:hydrolase activity"/>
    <property type="evidence" value="ECO:0007669"/>
    <property type="project" value="UniProtKB-KW"/>
</dbReference>
<sequence length="253" mass="26672">MPLDLTPYAVDDTARPTILVLPGGGYQMLAEHEGEPVARWLNSLGLHAAVLRYTVGEGAYPAALLDGRDALRALRTGRAGLRVADDHLGVLGFSAGGHLAGMLATDSADVTGAAPASFAGRPDAAVLCYPVTDLRDTLDGRIPNLHRSSARSLLGDASAELLADLSPAARVDEDIPPCFLWTTSDDEGVPALHSLEMMTALAVAGIAFEAHVFHHGRHGLGLADDEEPGVAQWQDLCATWLDGLGWLPEDDEE</sequence>
<gene>
    <name evidence="3" type="ORF">GCM10011575_35300</name>
</gene>
<dbReference type="Gene3D" id="3.40.50.1820">
    <property type="entry name" value="alpha/beta hydrolase"/>
    <property type="match status" value="1"/>
</dbReference>
<organism evidence="3 4">
    <name type="scientific">Microlunatus endophyticus</name>
    <dbReference type="NCBI Taxonomy" id="1716077"/>
    <lineage>
        <taxon>Bacteria</taxon>
        <taxon>Bacillati</taxon>
        <taxon>Actinomycetota</taxon>
        <taxon>Actinomycetes</taxon>
        <taxon>Propionibacteriales</taxon>
        <taxon>Propionibacteriaceae</taxon>
        <taxon>Microlunatus</taxon>
    </lineage>
</organism>
<keyword evidence="1" id="KW-0378">Hydrolase</keyword>
<dbReference type="PANTHER" id="PTHR48081">
    <property type="entry name" value="AB HYDROLASE SUPERFAMILY PROTEIN C4A8.06C"/>
    <property type="match status" value="1"/>
</dbReference>
<dbReference type="InterPro" id="IPR049492">
    <property type="entry name" value="BD-FAE-like_dom"/>
</dbReference>
<dbReference type="RefSeq" id="WP_188896707.1">
    <property type="nucleotide sequence ID" value="NZ_BMMZ01000010.1"/>
</dbReference>
<evidence type="ECO:0000259" key="2">
    <source>
        <dbReference type="Pfam" id="PF20434"/>
    </source>
</evidence>
<dbReference type="AlphaFoldDB" id="A0A917W7T0"/>
<accession>A0A917W7T0</accession>
<evidence type="ECO:0000313" key="4">
    <source>
        <dbReference type="Proteomes" id="UP000613840"/>
    </source>
</evidence>
<evidence type="ECO:0000256" key="1">
    <source>
        <dbReference type="ARBA" id="ARBA00022801"/>
    </source>
</evidence>
<feature type="domain" description="BD-FAE-like" evidence="2">
    <location>
        <begin position="9"/>
        <end position="201"/>
    </location>
</feature>
<comment type="caution">
    <text evidence="3">The sequence shown here is derived from an EMBL/GenBank/DDBJ whole genome shotgun (WGS) entry which is preliminary data.</text>
</comment>
<dbReference type="Pfam" id="PF20434">
    <property type="entry name" value="BD-FAE"/>
    <property type="match status" value="1"/>
</dbReference>
<proteinExistence type="predicted"/>
<dbReference type="Proteomes" id="UP000613840">
    <property type="component" value="Unassembled WGS sequence"/>
</dbReference>
<dbReference type="EMBL" id="BMMZ01000010">
    <property type="protein sequence ID" value="GGL73921.1"/>
    <property type="molecule type" value="Genomic_DNA"/>
</dbReference>
<name>A0A917W7T0_9ACTN</name>
<evidence type="ECO:0000313" key="3">
    <source>
        <dbReference type="EMBL" id="GGL73921.1"/>
    </source>
</evidence>